<gene>
    <name evidence="6" type="ORF">ATEIFO6365_0008015200</name>
</gene>
<keyword evidence="2 6" id="KW-0808">Transferase</keyword>
<keyword evidence="1 6" id="KW-0489">Methyltransferase</keyword>
<evidence type="ECO:0000313" key="7">
    <source>
        <dbReference type="Proteomes" id="UP000452235"/>
    </source>
</evidence>
<name>A0A5M3Z9Y3_ASPTE</name>
<evidence type="ECO:0000256" key="3">
    <source>
        <dbReference type="ARBA" id="ARBA00022691"/>
    </source>
</evidence>
<dbReference type="AlphaFoldDB" id="A0A5M3Z9Y3"/>
<dbReference type="InterPro" id="IPR029063">
    <property type="entry name" value="SAM-dependent_MTases_sf"/>
</dbReference>
<evidence type="ECO:0000259" key="5">
    <source>
        <dbReference type="Pfam" id="PF00891"/>
    </source>
</evidence>
<dbReference type="OrthoDB" id="2410195at2759"/>
<dbReference type="SUPFAM" id="SSF53335">
    <property type="entry name" value="S-adenosyl-L-methionine-dependent methyltransferases"/>
    <property type="match status" value="1"/>
</dbReference>
<evidence type="ECO:0000256" key="4">
    <source>
        <dbReference type="ARBA" id="ARBA00038277"/>
    </source>
</evidence>
<dbReference type="InterPro" id="IPR001077">
    <property type="entry name" value="COMT_C"/>
</dbReference>
<dbReference type="Proteomes" id="UP000452235">
    <property type="component" value="Unassembled WGS sequence"/>
</dbReference>
<sequence>MKFEDIGHELTKAMAVYADRLRQEQLPLPTLTSNYCGNHQLKDPQGIAAMKRVIELTQMIHSMTLGPQADLLLISHQPNLLSCLKTAIDLRVHEHVPLQGAILAKDLAAAVQASESFLTRIGYREPRANDVLGFNLAFDTQDTFWEHFKNTETARRFGRAMRAFEKITAERIPTIFPFDELATDGGLIVDIGGGLGQLGISILKHYPNSGLRCIVQDKYADLEHASCHPGLEVRQHDFFAPQPVKGAAAYVFRHIFHNRPDDACAAILRQTLPALDETKSRILICDQVVGDEHESLAALCDVAMLTLFGGKERTLAEWDALLRSVDPRLRIDRVIVDDSSGTSILDVKLQK</sequence>
<comment type="caution">
    <text evidence="6">The sequence shown here is derived from an EMBL/GenBank/DDBJ whole genome shotgun (WGS) entry which is preliminary data.</text>
</comment>
<dbReference type="GO" id="GO:0008171">
    <property type="term" value="F:O-methyltransferase activity"/>
    <property type="evidence" value="ECO:0007669"/>
    <property type="project" value="InterPro"/>
</dbReference>
<proteinExistence type="inferred from homology"/>
<dbReference type="PANTHER" id="PTHR43712">
    <property type="entry name" value="PUTATIVE (AFU_ORTHOLOGUE AFUA_4G14580)-RELATED"/>
    <property type="match status" value="1"/>
</dbReference>
<dbReference type="InterPro" id="IPR016461">
    <property type="entry name" value="COMT-like"/>
</dbReference>
<dbReference type="PANTHER" id="PTHR43712:SF5">
    <property type="entry name" value="O-METHYLTRANSFERASE ASQN-RELATED"/>
    <property type="match status" value="1"/>
</dbReference>
<reference evidence="6 7" key="1">
    <citation type="submission" date="2020-01" db="EMBL/GenBank/DDBJ databases">
        <title>Aspergillus terreus IFO 6365 whole genome shotgun sequence.</title>
        <authorList>
            <person name="Kanamasa S."/>
            <person name="Takahashi H."/>
        </authorList>
    </citation>
    <scope>NUCLEOTIDE SEQUENCE [LARGE SCALE GENOMIC DNA]</scope>
    <source>
        <strain evidence="6 7">IFO 6365</strain>
    </source>
</reference>
<feature type="domain" description="O-methyltransferase C-terminal" evidence="5">
    <location>
        <begin position="134"/>
        <end position="323"/>
    </location>
</feature>
<evidence type="ECO:0000256" key="2">
    <source>
        <dbReference type="ARBA" id="ARBA00022679"/>
    </source>
</evidence>
<dbReference type="Pfam" id="PF00891">
    <property type="entry name" value="Methyltransf_2"/>
    <property type="match status" value="1"/>
</dbReference>
<comment type="similarity">
    <text evidence="4">Belongs to the class I-like SAM-binding methyltransferase superfamily. Cation-independent O-methyltransferase family.</text>
</comment>
<keyword evidence="3" id="KW-0949">S-adenosyl-L-methionine</keyword>
<dbReference type="EMBL" id="BLJY01000008">
    <property type="protein sequence ID" value="GFF18211.1"/>
    <property type="molecule type" value="Genomic_DNA"/>
</dbReference>
<dbReference type="VEuPathDB" id="FungiDB:ATEG_01000"/>
<evidence type="ECO:0000313" key="6">
    <source>
        <dbReference type="EMBL" id="GFF18211.1"/>
    </source>
</evidence>
<keyword evidence="7" id="KW-1185">Reference proteome</keyword>
<dbReference type="PROSITE" id="PS51683">
    <property type="entry name" value="SAM_OMT_II"/>
    <property type="match status" value="1"/>
</dbReference>
<evidence type="ECO:0000256" key="1">
    <source>
        <dbReference type="ARBA" id="ARBA00022603"/>
    </source>
</evidence>
<accession>A0A5M3Z9Y3</accession>
<protein>
    <submittedName>
        <fullName evidence="6">O-methyltransferase family protein</fullName>
    </submittedName>
</protein>
<dbReference type="GO" id="GO:0044550">
    <property type="term" value="P:secondary metabolite biosynthetic process"/>
    <property type="evidence" value="ECO:0007669"/>
    <property type="project" value="UniProtKB-ARBA"/>
</dbReference>
<dbReference type="GO" id="GO:0032259">
    <property type="term" value="P:methylation"/>
    <property type="evidence" value="ECO:0007669"/>
    <property type="project" value="UniProtKB-KW"/>
</dbReference>
<dbReference type="Gene3D" id="3.40.50.150">
    <property type="entry name" value="Vaccinia Virus protein VP39"/>
    <property type="match status" value="1"/>
</dbReference>
<organism evidence="6 7">
    <name type="scientific">Aspergillus terreus</name>
    <dbReference type="NCBI Taxonomy" id="33178"/>
    <lineage>
        <taxon>Eukaryota</taxon>
        <taxon>Fungi</taxon>
        <taxon>Dikarya</taxon>
        <taxon>Ascomycota</taxon>
        <taxon>Pezizomycotina</taxon>
        <taxon>Eurotiomycetes</taxon>
        <taxon>Eurotiomycetidae</taxon>
        <taxon>Eurotiales</taxon>
        <taxon>Aspergillaceae</taxon>
        <taxon>Aspergillus</taxon>
        <taxon>Aspergillus subgen. Circumdati</taxon>
    </lineage>
</organism>